<keyword evidence="1" id="KW-0175">Coiled coil</keyword>
<dbReference type="CDD" id="cd18809">
    <property type="entry name" value="SF1_C_RecD"/>
    <property type="match status" value="1"/>
</dbReference>
<dbReference type="GO" id="GO:0003678">
    <property type="term" value="F:DNA helicase activity"/>
    <property type="evidence" value="ECO:0007669"/>
    <property type="project" value="InterPro"/>
</dbReference>
<keyword evidence="3" id="KW-0547">Nucleotide-binding</keyword>
<feature type="domain" description="DNA helicase Pif1-like DEAD-box helicase" evidence="2">
    <location>
        <begin position="47"/>
        <end position="258"/>
    </location>
</feature>
<dbReference type="Proteomes" id="UP000006054">
    <property type="component" value="Chromosome"/>
</dbReference>
<accession>I4AQT9</accession>
<reference evidence="4" key="1">
    <citation type="submission" date="2012-06" db="EMBL/GenBank/DDBJ databases">
        <title>The complete genome of Flexibacter litoralis DSM 6794.</title>
        <authorList>
            <person name="Lucas S."/>
            <person name="Copeland A."/>
            <person name="Lapidus A."/>
            <person name="Glavina del Rio T."/>
            <person name="Dalin E."/>
            <person name="Tice H."/>
            <person name="Bruce D."/>
            <person name="Goodwin L."/>
            <person name="Pitluck S."/>
            <person name="Peters L."/>
            <person name="Ovchinnikova G."/>
            <person name="Lu M."/>
            <person name="Kyrpides N."/>
            <person name="Mavromatis K."/>
            <person name="Ivanova N."/>
            <person name="Brettin T."/>
            <person name="Detter J.C."/>
            <person name="Han C."/>
            <person name="Larimer F."/>
            <person name="Land M."/>
            <person name="Hauser L."/>
            <person name="Markowitz V."/>
            <person name="Cheng J.-F."/>
            <person name="Hugenholtz P."/>
            <person name="Woyke T."/>
            <person name="Wu D."/>
            <person name="Spring S."/>
            <person name="Lang E."/>
            <person name="Kopitz M."/>
            <person name="Brambilla E."/>
            <person name="Klenk H.-P."/>
            <person name="Eisen J.A."/>
        </authorList>
    </citation>
    <scope>NUCLEOTIDE SEQUENCE [LARGE SCALE GENOMIC DNA]</scope>
    <source>
        <strain evidence="4">ATCC 23117 / DSM 6794 / NBRC 15988 / NCIMB 1366 / Sio-4</strain>
    </source>
</reference>
<evidence type="ECO:0000256" key="1">
    <source>
        <dbReference type="SAM" id="Coils"/>
    </source>
</evidence>
<dbReference type="AlphaFoldDB" id="I4AQT9"/>
<dbReference type="OrthoDB" id="9763659at2"/>
<evidence type="ECO:0000313" key="4">
    <source>
        <dbReference type="Proteomes" id="UP000006054"/>
    </source>
</evidence>
<dbReference type="RefSeq" id="WP_014799747.1">
    <property type="nucleotide sequence ID" value="NC_018018.1"/>
</dbReference>
<dbReference type="HOGENOM" id="CLU_001613_6_0_10"/>
<dbReference type="EMBL" id="CP003345">
    <property type="protein sequence ID" value="AFM06324.1"/>
    <property type="molecule type" value="Genomic_DNA"/>
</dbReference>
<dbReference type="Pfam" id="PF05970">
    <property type="entry name" value="PIF1"/>
    <property type="match status" value="1"/>
</dbReference>
<proteinExistence type="predicted"/>
<dbReference type="InterPro" id="IPR010285">
    <property type="entry name" value="DNA_helicase_pif1-like_DEAD"/>
</dbReference>
<dbReference type="InterPro" id="IPR051055">
    <property type="entry name" value="PIF1_helicase"/>
</dbReference>
<dbReference type="PANTHER" id="PTHR47642">
    <property type="entry name" value="ATP-DEPENDENT DNA HELICASE"/>
    <property type="match status" value="1"/>
</dbReference>
<dbReference type="SUPFAM" id="SSF52540">
    <property type="entry name" value="P-loop containing nucleoside triphosphate hydrolases"/>
    <property type="match status" value="2"/>
</dbReference>
<dbReference type="eggNOG" id="COG0507">
    <property type="taxonomic scope" value="Bacteria"/>
</dbReference>
<dbReference type="Gene3D" id="2.30.30.940">
    <property type="match status" value="1"/>
</dbReference>
<dbReference type="STRING" id="880071.Fleli_4024"/>
<dbReference type="PANTHER" id="PTHR47642:SF5">
    <property type="entry name" value="ATP-DEPENDENT DNA HELICASE"/>
    <property type="match status" value="1"/>
</dbReference>
<keyword evidence="3" id="KW-0378">Hydrolase</keyword>
<dbReference type="InterPro" id="IPR027417">
    <property type="entry name" value="P-loop_NTPase"/>
</dbReference>
<evidence type="ECO:0000313" key="3">
    <source>
        <dbReference type="EMBL" id="AFM06324.1"/>
    </source>
</evidence>
<dbReference type="Gene3D" id="3.40.50.300">
    <property type="entry name" value="P-loop containing nucleotide triphosphate hydrolases"/>
    <property type="match status" value="1"/>
</dbReference>
<name>I4AQT9_BERLS</name>
<organism evidence="3 4">
    <name type="scientific">Bernardetia litoralis (strain ATCC 23117 / DSM 6794 / NBRC 15988 / NCIMB 1366 / Fx l1 / Sio-4)</name>
    <name type="common">Flexibacter litoralis</name>
    <dbReference type="NCBI Taxonomy" id="880071"/>
    <lineage>
        <taxon>Bacteria</taxon>
        <taxon>Pseudomonadati</taxon>
        <taxon>Bacteroidota</taxon>
        <taxon>Cytophagia</taxon>
        <taxon>Cytophagales</taxon>
        <taxon>Bernardetiaceae</taxon>
        <taxon>Bernardetia</taxon>
    </lineage>
</organism>
<feature type="coiled-coil region" evidence="1">
    <location>
        <begin position="544"/>
        <end position="571"/>
    </location>
</feature>
<dbReference type="GO" id="GO:0006281">
    <property type="term" value="P:DNA repair"/>
    <property type="evidence" value="ECO:0007669"/>
    <property type="project" value="InterPro"/>
</dbReference>
<gene>
    <name evidence="3" type="ordered locus">Fleli_4024</name>
</gene>
<sequence>MIIYNQIFSNFILGKIISIKLQDIKTMIVDNIKLDEENLEFNNALDIIKHTKRTVYLTGKAGTGKTTFLKYLKTTTHKNMVIVAPTGVAAINAGGQTIHSFFQIKPSLFVPDDKRLRKSANMGDTDQSTIFDHFKYSEEKQKIIDALEILVIDEVSMVRCDLLDVIDKLLRVFRKKEVVPFGGVQVILIGDTFQLPPILKDEEKEILMPHYESEFFFSSKVIQKTQPVYIELKKIYRQKDQRFVNLLNKIRNSNLTHDQVKSLNTKYDPNFDFEKHKNCIMLCTHNEKVREINNEKLSRLMASTQNFEADLDGEFPERNFPTEKNLELKINAQVMFIKNDKDKKYHNGKIGKIVRIEDEKIIVEDEFKKQIEVEQQVWKNIKYKWNDEKDEIESEDLGSFTQYPLKLAWAITVHKSQGLTFDKIIADLGKAFAAGQVYVALSRCTSFEGLILASPIPHNAIKTDKRVVEFSKTETSKAAISKEINEGKANFYYKKARQAAKRKDVKGVYDNFMNALEYRNDMKTEKFKKQFLFWAKQWTSPKPNQEKKNLKEEQEERKVVAKKKINKKENHNKPISPKPQQIKKIKKTNEKTYKRWTIKEEQQLKDLFHLGHTIKEITKIMGRDKDAIISRLHKIELKK</sequence>
<evidence type="ECO:0000259" key="2">
    <source>
        <dbReference type="Pfam" id="PF05970"/>
    </source>
</evidence>
<dbReference type="KEGG" id="fli:Fleli_4024"/>
<dbReference type="GO" id="GO:0000723">
    <property type="term" value="P:telomere maintenance"/>
    <property type="evidence" value="ECO:0007669"/>
    <property type="project" value="InterPro"/>
</dbReference>
<protein>
    <submittedName>
        <fullName evidence="3">PIF1 helicase</fullName>
    </submittedName>
</protein>
<dbReference type="FunFam" id="3.40.50.300:FF:001498">
    <property type="entry name" value="ATP-dependent DNA helicase"/>
    <property type="match status" value="1"/>
</dbReference>
<keyword evidence="3" id="KW-0067">ATP-binding</keyword>
<dbReference type="PATRIC" id="fig|880071.3.peg.4024"/>
<keyword evidence="3" id="KW-0347">Helicase</keyword>
<keyword evidence="4" id="KW-1185">Reference proteome</keyword>